<evidence type="ECO:0000313" key="6">
    <source>
        <dbReference type="WBParaSite" id="SBAD_0001240901-mRNA-1"/>
    </source>
</evidence>
<gene>
    <name evidence="4" type="ORF">SBAD_LOCUS12009</name>
</gene>
<evidence type="ECO:0000256" key="2">
    <source>
        <dbReference type="PROSITE-ProRule" id="PRU00176"/>
    </source>
</evidence>
<evidence type="ECO:0000313" key="5">
    <source>
        <dbReference type="Proteomes" id="UP000270296"/>
    </source>
</evidence>
<dbReference type="CDD" id="cd12347">
    <property type="entry name" value="RRM_PPIE"/>
    <property type="match status" value="1"/>
</dbReference>
<dbReference type="InterPro" id="IPR035979">
    <property type="entry name" value="RBD_domain_sf"/>
</dbReference>
<accession>A0A183J811</accession>
<evidence type="ECO:0000256" key="1">
    <source>
        <dbReference type="ARBA" id="ARBA00022884"/>
    </source>
</evidence>
<evidence type="ECO:0000259" key="3">
    <source>
        <dbReference type="PROSITE" id="PS50102"/>
    </source>
</evidence>
<evidence type="ECO:0000313" key="4">
    <source>
        <dbReference type="EMBL" id="VDP44698.1"/>
    </source>
</evidence>
<dbReference type="InterPro" id="IPR034168">
    <property type="entry name" value="PPIE_RRM"/>
</dbReference>
<dbReference type="InterPro" id="IPR012677">
    <property type="entry name" value="Nucleotide-bd_a/b_plait_sf"/>
</dbReference>
<dbReference type="AlphaFoldDB" id="A0A183J811"/>
<dbReference type="EMBL" id="UZAM01016775">
    <property type="protein sequence ID" value="VDP44698.1"/>
    <property type="molecule type" value="Genomic_DNA"/>
</dbReference>
<dbReference type="Proteomes" id="UP000270296">
    <property type="component" value="Unassembled WGS sequence"/>
</dbReference>
<dbReference type="WBParaSite" id="SBAD_0001240901-mRNA-1">
    <property type="protein sequence ID" value="SBAD_0001240901-mRNA-1"/>
    <property type="gene ID" value="SBAD_0001240901"/>
</dbReference>
<dbReference type="Gene3D" id="3.30.70.330">
    <property type="match status" value="1"/>
</dbReference>
<protein>
    <submittedName>
        <fullName evidence="6">RRM domain-containing protein</fullName>
    </submittedName>
</protein>
<dbReference type="PROSITE" id="PS50102">
    <property type="entry name" value="RRM"/>
    <property type="match status" value="1"/>
</dbReference>
<dbReference type="PANTHER" id="PTHR48037">
    <property type="entry name" value="ATPASE E1"/>
    <property type="match status" value="1"/>
</dbReference>
<dbReference type="InterPro" id="IPR000504">
    <property type="entry name" value="RRM_dom"/>
</dbReference>
<name>A0A183J811_9BILA</name>
<dbReference type="SUPFAM" id="SSF54928">
    <property type="entry name" value="RNA-binding domain, RBD"/>
    <property type="match status" value="1"/>
</dbReference>
<organism evidence="6">
    <name type="scientific">Soboliphyme baturini</name>
    <dbReference type="NCBI Taxonomy" id="241478"/>
    <lineage>
        <taxon>Eukaryota</taxon>
        <taxon>Metazoa</taxon>
        <taxon>Ecdysozoa</taxon>
        <taxon>Nematoda</taxon>
        <taxon>Enoplea</taxon>
        <taxon>Dorylaimia</taxon>
        <taxon>Dioctophymatida</taxon>
        <taxon>Dioctophymatoidea</taxon>
        <taxon>Soboliphymatidae</taxon>
        <taxon>Soboliphyme</taxon>
    </lineage>
</organism>
<reference evidence="6" key="1">
    <citation type="submission" date="2016-06" db="UniProtKB">
        <authorList>
            <consortium name="WormBaseParasite"/>
        </authorList>
    </citation>
    <scope>IDENTIFICATION</scope>
</reference>
<keyword evidence="5" id="KW-1185">Reference proteome</keyword>
<dbReference type="GO" id="GO:0003723">
    <property type="term" value="F:RNA binding"/>
    <property type="evidence" value="ECO:0007669"/>
    <property type="project" value="UniProtKB-UniRule"/>
</dbReference>
<dbReference type="OrthoDB" id="193499at2759"/>
<reference evidence="4 5" key="2">
    <citation type="submission" date="2018-11" db="EMBL/GenBank/DDBJ databases">
        <authorList>
            <consortium name="Pathogen Informatics"/>
        </authorList>
    </citation>
    <scope>NUCLEOTIDE SEQUENCE [LARGE SCALE GENOMIC DNA]</scope>
</reference>
<proteinExistence type="predicted"/>
<dbReference type="PANTHER" id="PTHR48037:SF1">
    <property type="entry name" value="RRM DOMAIN-CONTAINING PROTEIN"/>
    <property type="match status" value="1"/>
</dbReference>
<keyword evidence="1 2" id="KW-0694">RNA-binding</keyword>
<dbReference type="SMART" id="SM00360">
    <property type="entry name" value="RRM"/>
    <property type="match status" value="1"/>
</dbReference>
<feature type="domain" description="RRM" evidence="3">
    <location>
        <begin position="13"/>
        <end position="91"/>
    </location>
</feature>
<dbReference type="Pfam" id="PF00076">
    <property type="entry name" value="RRM_1"/>
    <property type="match status" value="1"/>
</dbReference>
<sequence length="113" mass="12900">MTSHTNFPYNRKRTVYVGGFGEEVNDKVLHAAFVPFGDIVDVSIPLDYESQSHRGFGFVEFELEADAMAAIDNMNDSELFGKTIRVNFARPPKPNERTTRPVWADDEWIKKFG</sequence>